<feature type="transmembrane region" description="Helical" evidence="2">
    <location>
        <begin position="59"/>
        <end position="79"/>
    </location>
</feature>
<evidence type="ECO:0000313" key="4">
    <source>
        <dbReference type="Proteomes" id="UP000177331"/>
    </source>
</evidence>
<evidence type="ECO:0000256" key="1">
    <source>
        <dbReference type="SAM" id="MobiDB-lite"/>
    </source>
</evidence>
<evidence type="ECO:0000313" key="3">
    <source>
        <dbReference type="EMBL" id="OGL97931.1"/>
    </source>
</evidence>
<feature type="region of interest" description="Disordered" evidence="1">
    <location>
        <begin position="149"/>
        <end position="178"/>
    </location>
</feature>
<feature type="transmembrane region" description="Helical" evidence="2">
    <location>
        <begin position="6"/>
        <end position="22"/>
    </location>
</feature>
<protein>
    <submittedName>
        <fullName evidence="3">Uncharacterized protein</fullName>
    </submittedName>
</protein>
<dbReference type="AlphaFoldDB" id="A0A1F7W563"/>
<gene>
    <name evidence="3" type="ORF">A2318_03955</name>
</gene>
<proteinExistence type="predicted"/>
<dbReference type="EMBL" id="MGFD01000033">
    <property type="protein sequence ID" value="OGL97931.1"/>
    <property type="molecule type" value="Genomic_DNA"/>
</dbReference>
<keyword evidence="2" id="KW-0472">Membrane</keyword>
<keyword evidence="2" id="KW-1133">Transmembrane helix</keyword>
<organism evidence="3 4">
    <name type="scientific">Candidatus Uhrbacteria bacterium RIFOXYB2_FULL_45_11</name>
    <dbReference type="NCBI Taxonomy" id="1802421"/>
    <lineage>
        <taxon>Bacteria</taxon>
        <taxon>Candidatus Uhriibacteriota</taxon>
    </lineage>
</organism>
<reference evidence="3 4" key="1">
    <citation type="journal article" date="2016" name="Nat. Commun.">
        <title>Thousands of microbial genomes shed light on interconnected biogeochemical processes in an aquifer system.</title>
        <authorList>
            <person name="Anantharaman K."/>
            <person name="Brown C.T."/>
            <person name="Hug L.A."/>
            <person name="Sharon I."/>
            <person name="Castelle C.J."/>
            <person name="Probst A.J."/>
            <person name="Thomas B.C."/>
            <person name="Singh A."/>
            <person name="Wilkins M.J."/>
            <person name="Karaoz U."/>
            <person name="Brodie E.L."/>
            <person name="Williams K.H."/>
            <person name="Hubbard S.S."/>
            <person name="Banfield J.F."/>
        </authorList>
    </citation>
    <scope>NUCLEOTIDE SEQUENCE [LARGE SCALE GENOMIC DNA]</scope>
</reference>
<sequence>MVSLLEIFFASIFLLWVGRLVYRQNWQPAYMAAAYLVIALLVLAMWNRPFAGQWGMVNYGPFIVVLATIGVAIVGKWAYRRWDTATDHRPGIAIVVVSILLLIVFWWPFFVAGPASITPSIPTAPAPVASAPTLAPAPIVPVAATPSFAPRRARASRSSDGSEELSPRAKQALENATP</sequence>
<dbReference type="Proteomes" id="UP000177331">
    <property type="component" value="Unassembled WGS sequence"/>
</dbReference>
<keyword evidence="2" id="KW-0812">Transmembrane</keyword>
<feature type="transmembrane region" description="Helical" evidence="2">
    <location>
        <begin position="29"/>
        <end position="47"/>
    </location>
</feature>
<evidence type="ECO:0000256" key="2">
    <source>
        <dbReference type="SAM" id="Phobius"/>
    </source>
</evidence>
<dbReference type="STRING" id="1802421.A2318_03955"/>
<name>A0A1F7W563_9BACT</name>
<accession>A0A1F7W563</accession>
<feature type="transmembrane region" description="Helical" evidence="2">
    <location>
        <begin position="91"/>
        <end position="110"/>
    </location>
</feature>
<comment type="caution">
    <text evidence="3">The sequence shown here is derived from an EMBL/GenBank/DDBJ whole genome shotgun (WGS) entry which is preliminary data.</text>
</comment>